<evidence type="ECO:0000256" key="10">
    <source>
        <dbReference type="PIRNR" id="PIRNR015601"/>
    </source>
</evidence>
<dbReference type="SUPFAM" id="SSF75217">
    <property type="entry name" value="alpha/beta knot"/>
    <property type="match status" value="1"/>
</dbReference>
<dbReference type="SUPFAM" id="SSF88697">
    <property type="entry name" value="PUA domain-like"/>
    <property type="match status" value="1"/>
</dbReference>
<evidence type="ECO:0000256" key="8">
    <source>
        <dbReference type="ARBA" id="ARBA00025699"/>
    </source>
</evidence>
<evidence type="ECO:0000313" key="14">
    <source>
        <dbReference type="Proteomes" id="UP000176834"/>
    </source>
</evidence>
<comment type="similarity">
    <text evidence="2 10">Belongs to the RNA methyltransferase RsmE family.</text>
</comment>
<dbReference type="NCBIfam" id="TIGR00046">
    <property type="entry name" value="RsmE family RNA methyltransferase"/>
    <property type="match status" value="1"/>
</dbReference>
<dbReference type="EC" id="2.1.1.193" evidence="10"/>
<dbReference type="InterPro" id="IPR046887">
    <property type="entry name" value="RsmE_PUA-like"/>
</dbReference>
<protein>
    <recommendedName>
        <fullName evidence="10">Ribosomal RNA small subunit methyltransferase E</fullName>
        <ecNumber evidence="10">2.1.1.193</ecNumber>
    </recommendedName>
</protein>
<dbReference type="InterPro" id="IPR015947">
    <property type="entry name" value="PUA-like_sf"/>
</dbReference>
<sequence length="235" mass="26325">MKQHRFIGKFNIVPGIFKISDFELVNQIRNVLKLKVGEKVILCDGNNKEGVAEIKGYGKNLVEVEIQEISVNQNEPERNVVLYCSILKKENFELVVQKATEIGVKEIVPIITARTVKLDIRKDRLEKIIKEAAEQSGRGVVPVLYDPVNFQEAIKLSEDNDVKIIFDQFGKTDLRSQLQATSYKLLAIFVGPEGGWTPEELQTARDAGFEIVSLGKTTLRAETAAIIGTYLAVHK</sequence>
<dbReference type="Pfam" id="PF20260">
    <property type="entry name" value="PUA_4"/>
    <property type="match status" value="1"/>
</dbReference>
<dbReference type="InterPro" id="IPR029028">
    <property type="entry name" value="Alpha/beta_knot_MTases"/>
</dbReference>
<dbReference type="Gene3D" id="3.40.1280.10">
    <property type="match status" value="1"/>
</dbReference>
<dbReference type="Pfam" id="PF04452">
    <property type="entry name" value="Methyltrans_RNA"/>
    <property type="match status" value="1"/>
</dbReference>
<evidence type="ECO:0000256" key="7">
    <source>
        <dbReference type="ARBA" id="ARBA00022691"/>
    </source>
</evidence>
<evidence type="ECO:0000259" key="11">
    <source>
        <dbReference type="Pfam" id="PF04452"/>
    </source>
</evidence>
<organism evidence="13 14">
    <name type="scientific">Candidatus Yanofskybacteria bacterium RIFCSPHIGHO2_02_FULL_38_22b</name>
    <dbReference type="NCBI Taxonomy" id="1802673"/>
    <lineage>
        <taxon>Bacteria</taxon>
        <taxon>Candidatus Yanofskyibacteriota</taxon>
    </lineage>
</organism>
<dbReference type="GO" id="GO:0070042">
    <property type="term" value="F:rRNA (uridine-N3-)-methyltransferase activity"/>
    <property type="evidence" value="ECO:0007669"/>
    <property type="project" value="TreeGrafter"/>
</dbReference>
<evidence type="ECO:0000256" key="1">
    <source>
        <dbReference type="ARBA" id="ARBA00004496"/>
    </source>
</evidence>
<dbReference type="InterPro" id="IPR006700">
    <property type="entry name" value="RsmE"/>
</dbReference>
<dbReference type="PIRSF" id="PIRSF015601">
    <property type="entry name" value="MTase_slr0722"/>
    <property type="match status" value="1"/>
</dbReference>
<dbReference type="EMBL" id="MGJN01000019">
    <property type="protein sequence ID" value="OGN06492.1"/>
    <property type="molecule type" value="Genomic_DNA"/>
</dbReference>
<evidence type="ECO:0000256" key="3">
    <source>
        <dbReference type="ARBA" id="ARBA00022490"/>
    </source>
</evidence>
<keyword evidence="5 10" id="KW-0489">Methyltransferase</keyword>
<dbReference type="CDD" id="cd18084">
    <property type="entry name" value="RsmE-like"/>
    <property type="match status" value="1"/>
</dbReference>
<comment type="catalytic activity">
    <reaction evidence="9 10">
        <text>uridine(1498) in 16S rRNA + S-adenosyl-L-methionine = N(3)-methyluridine(1498) in 16S rRNA + S-adenosyl-L-homocysteine + H(+)</text>
        <dbReference type="Rhea" id="RHEA:42920"/>
        <dbReference type="Rhea" id="RHEA-COMP:10283"/>
        <dbReference type="Rhea" id="RHEA-COMP:10284"/>
        <dbReference type="ChEBI" id="CHEBI:15378"/>
        <dbReference type="ChEBI" id="CHEBI:57856"/>
        <dbReference type="ChEBI" id="CHEBI:59789"/>
        <dbReference type="ChEBI" id="CHEBI:65315"/>
        <dbReference type="ChEBI" id="CHEBI:74502"/>
        <dbReference type="EC" id="2.1.1.193"/>
    </reaction>
</comment>
<comment type="caution">
    <text evidence="13">The sequence shown here is derived from an EMBL/GenBank/DDBJ whole genome shotgun (WGS) entry which is preliminary data.</text>
</comment>
<dbReference type="Proteomes" id="UP000176834">
    <property type="component" value="Unassembled WGS sequence"/>
</dbReference>
<dbReference type="PANTHER" id="PTHR30027:SF3">
    <property type="entry name" value="16S RRNA (URACIL(1498)-N(3))-METHYLTRANSFERASE"/>
    <property type="match status" value="1"/>
</dbReference>
<keyword evidence="3 10" id="KW-0963">Cytoplasm</keyword>
<dbReference type="GO" id="GO:0070475">
    <property type="term" value="P:rRNA base methylation"/>
    <property type="evidence" value="ECO:0007669"/>
    <property type="project" value="TreeGrafter"/>
</dbReference>
<gene>
    <name evidence="13" type="ORF">A3B86_03535</name>
</gene>
<evidence type="ECO:0000256" key="2">
    <source>
        <dbReference type="ARBA" id="ARBA00005528"/>
    </source>
</evidence>
<keyword evidence="4 10" id="KW-0698">rRNA processing</keyword>
<evidence type="ECO:0000256" key="5">
    <source>
        <dbReference type="ARBA" id="ARBA00022603"/>
    </source>
</evidence>
<evidence type="ECO:0000256" key="6">
    <source>
        <dbReference type="ARBA" id="ARBA00022679"/>
    </source>
</evidence>
<evidence type="ECO:0000313" key="13">
    <source>
        <dbReference type="EMBL" id="OGN06492.1"/>
    </source>
</evidence>
<dbReference type="PANTHER" id="PTHR30027">
    <property type="entry name" value="RIBOSOMAL RNA SMALL SUBUNIT METHYLTRANSFERASE E"/>
    <property type="match status" value="1"/>
</dbReference>
<reference evidence="13 14" key="1">
    <citation type="journal article" date="2016" name="Nat. Commun.">
        <title>Thousands of microbial genomes shed light on interconnected biogeochemical processes in an aquifer system.</title>
        <authorList>
            <person name="Anantharaman K."/>
            <person name="Brown C.T."/>
            <person name="Hug L.A."/>
            <person name="Sharon I."/>
            <person name="Castelle C.J."/>
            <person name="Probst A.J."/>
            <person name="Thomas B.C."/>
            <person name="Singh A."/>
            <person name="Wilkins M.J."/>
            <person name="Karaoz U."/>
            <person name="Brodie E.L."/>
            <person name="Williams K.H."/>
            <person name="Hubbard S.S."/>
            <person name="Banfield J.F."/>
        </authorList>
    </citation>
    <scope>NUCLEOTIDE SEQUENCE [LARGE SCALE GENOMIC DNA]</scope>
</reference>
<dbReference type="InterPro" id="IPR046886">
    <property type="entry name" value="RsmE_MTase_dom"/>
</dbReference>
<keyword evidence="7 10" id="KW-0949">S-adenosyl-L-methionine</keyword>
<feature type="domain" description="Ribosomal RNA small subunit methyltransferase E PUA-like" evidence="12">
    <location>
        <begin position="28"/>
        <end position="66"/>
    </location>
</feature>
<accession>A0A1F8F030</accession>
<dbReference type="AlphaFoldDB" id="A0A1F8F030"/>
<keyword evidence="6 10" id="KW-0808">Transferase</keyword>
<evidence type="ECO:0000259" key="12">
    <source>
        <dbReference type="Pfam" id="PF20260"/>
    </source>
</evidence>
<comment type="subcellular location">
    <subcellularLocation>
        <location evidence="1 10">Cytoplasm</location>
    </subcellularLocation>
</comment>
<feature type="domain" description="Ribosomal RNA small subunit methyltransferase E methyltransferase" evidence="11">
    <location>
        <begin position="77"/>
        <end position="227"/>
    </location>
</feature>
<name>A0A1F8F030_9BACT</name>
<evidence type="ECO:0000256" key="9">
    <source>
        <dbReference type="ARBA" id="ARBA00047944"/>
    </source>
</evidence>
<dbReference type="GO" id="GO:0005737">
    <property type="term" value="C:cytoplasm"/>
    <property type="evidence" value="ECO:0007669"/>
    <property type="project" value="UniProtKB-SubCell"/>
</dbReference>
<evidence type="ECO:0000256" key="4">
    <source>
        <dbReference type="ARBA" id="ARBA00022552"/>
    </source>
</evidence>
<dbReference type="InterPro" id="IPR029026">
    <property type="entry name" value="tRNA_m1G_MTases_N"/>
</dbReference>
<proteinExistence type="inferred from homology"/>
<comment type="function">
    <text evidence="8 10">Specifically methylates the N3 position of the uracil ring of uridine 1498 (m3U1498) in 16S rRNA. Acts on the fully assembled 30S ribosomal subunit.</text>
</comment>